<dbReference type="Proteomes" id="UP000660262">
    <property type="component" value="Unassembled WGS sequence"/>
</dbReference>
<feature type="region of interest" description="Disordered" evidence="8">
    <location>
        <begin position="226"/>
        <end position="272"/>
    </location>
</feature>
<dbReference type="OrthoDB" id="60033at2759"/>
<dbReference type="NCBIfam" id="TIGR01557">
    <property type="entry name" value="myb_SHAQKYF"/>
    <property type="match status" value="1"/>
</dbReference>
<keyword evidence="6" id="KW-0539">Nucleus</keyword>
<evidence type="ECO:0000256" key="2">
    <source>
        <dbReference type="ARBA" id="ARBA00023012"/>
    </source>
</evidence>
<dbReference type="PANTHER" id="PTHR43874:SF7">
    <property type="entry name" value="TWO-COMPONENT RESPONSE REGULATOR ARR10"/>
    <property type="match status" value="1"/>
</dbReference>
<feature type="domain" description="Response regulatory" evidence="9">
    <location>
        <begin position="98"/>
        <end position="215"/>
    </location>
</feature>
<dbReference type="Pfam" id="PF00249">
    <property type="entry name" value="Myb_DNA-binding"/>
    <property type="match status" value="1"/>
</dbReference>
<dbReference type="SMART" id="SM00448">
    <property type="entry name" value="REC"/>
    <property type="match status" value="1"/>
</dbReference>
<dbReference type="CDD" id="cd17584">
    <property type="entry name" value="REC_typeB_ARR-like"/>
    <property type="match status" value="1"/>
</dbReference>
<evidence type="ECO:0000256" key="1">
    <source>
        <dbReference type="ARBA" id="ARBA00022553"/>
    </source>
</evidence>
<keyword evidence="5" id="KW-0804">Transcription</keyword>
<gene>
    <name evidence="11" type="ORF">PPROV_000034500</name>
</gene>
<dbReference type="InterPro" id="IPR001005">
    <property type="entry name" value="SANT/Myb"/>
</dbReference>
<evidence type="ECO:0000313" key="12">
    <source>
        <dbReference type="Proteomes" id="UP000660262"/>
    </source>
</evidence>
<evidence type="ECO:0000256" key="8">
    <source>
        <dbReference type="SAM" id="MobiDB-lite"/>
    </source>
</evidence>
<proteinExistence type="predicted"/>
<dbReference type="GO" id="GO:0000160">
    <property type="term" value="P:phosphorelay signal transduction system"/>
    <property type="evidence" value="ECO:0007669"/>
    <property type="project" value="UniProtKB-KW"/>
</dbReference>
<name>A0A830H7R8_9CHLO</name>
<sequence length="535" mass="57001">MEFPRPESGSLGVVAPGSSMMDDDMMMDMEARAQTPLPAAAMAATTSTHPSAAAAAQALDADDATNPGANPFHGQLGEPTNPEAFPVDTEPAFPAGLRVLLVDDDPICLMIVEKMLKRCDYQVTTCKSGETALEMLRANKEDPPFDIVLTDVNMPGIDGFLLLQQIGLELDVPVIMMSGNGETNVVLKGITHGAVDYLLKPVRPEECSNIWQHVVRRKKDVLNKALSGPLPDGGPAEYADTLGKHHRTDDDNSVGDTMESAGKDRSSKKPRVVWSQELHQKFVNAVNELGIDKAVPKRILDLMEVPGLTRENVASHLQKYRLFLKRLAKEGMLPSPSGFFEAMGGQQQPHPQQMAPMTMAAPQAPMGMAPQAPGQPFGAAQGFGGVPVPAGAAGMPNGAPMHFVAPGATAPQPTSANMQAPGVYGGYPQGYMAGAPSSAQMQPGMASKGHGGVPPHMQQMMQQQTHQQQQQQQQQHHVLYAQAGQQQAMQQSEMVMNVGMGGTTMGDHQTPAPSTNHVFPEGSADAAFLGFLEDI</sequence>
<comment type="caution">
    <text evidence="11">The sequence shown here is derived from an EMBL/GenBank/DDBJ whole genome shotgun (WGS) entry which is preliminary data.</text>
</comment>
<keyword evidence="3" id="KW-0805">Transcription regulation</keyword>
<evidence type="ECO:0000259" key="9">
    <source>
        <dbReference type="PROSITE" id="PS50110"/>
    </source>
</evidence>
<dbReference type="SUPFAM" id="SSF46689">
    <property type="entry name" value="Homeodomain-like"/>
    <property type="match status" value="1"/>
</dbReference>
<feature type="compositionally biased region" description="Low complexity" evidence="8">
    <location>
        <begin position="456"/>
        <end position="485"/>
    </location>
</feature>
<dbReference type="InterPro" id="IPR001789">
    <property type="entry name" value="Sig_transdc_resp-reg_receiver"/>
</dbReference>
<evidence type="ECO:0000256" key="5">
    <source>
        <dbReference type="ARBA" id="ARBA00023163"/>
    </source>
</evidence>
<dbReference type="PANTHER" id="PTHR43874">
    <property type="entry name" value="TWO-COMPONENT RESPONSE REGULATOR"/>
    <property type="match status" value="1"/>
</dbReference>
<dbReference type="GO" id="GO:0009736">
    <property type="term" value="P:cytokinin-activated signaling pathway"/>
    <property type="evidence" value="ECO:0007669"/>
    <property type="project" value="InterPro"/>
</dbReference>
<dbReference type="InterPro" id="IPR017930">
    <property type="entry name" value="Myb_dom"/>
</dbReference>
<evidence type="ECO:0000256" key="6">
    <source>
        <dbReference type="ARBA" id="ARBA00023242"/>
    </source>
</evidence>
<dbReference type="AlphaFoldDB" id="A0A830H7R8"/>
<reference evidence="11" key="1">
    <citation type="submission" date="2020-10" db="EMBL/GenBank/DDBJ databases">
        <title>Unveiling of a novel bifunctional photoreceptor, Dualchrome1, isolated from a cosmopolitan green alga.</title>
        <authorList>
            <person name="Suzuki S."/>
            <person name="Kawachi M."/>
        </authorList>
    </citation>
    <scope>NUCLEOTIDE SEQUENCE</scope>
    <source>
        <strain evidence="11">NIES 2893</strain>
    </source>
</reference>
<dbReference type="EMBL" id="BNJQ01000001">
    <property type="protein sequence ID" value="GHP01589.1"/>
    <property type="molecule type" value="Genomic_DNA"/>
</dbReference>
<organism evidence="11 12">
    <name type="scientific">Pycnococcus provasolii</name>
    <dbReference type="NCBI Taxonomy" id="41880"/>
    <lineage>
        <taxon>Eukaryota</taxon>
        <taxon>Viridiplantae</taxon>
        <taxon>Chlorophyta</taxon>
        <taxon>Pseudoscourfieldiophyceae</taxon>
        <taxon>Pseudoscourfieldiales</taxon>
        <taxon>Pycnococcaceae</taxon>
        <taxon>Pycnococcus</taxon>
    </lineage>
</organism>
<feature type="region of interest" description="Disordered" evidence="8">
    <location>
        <begin position="436"/>
        <end position="485"/>
    </location>
</feature>
<dbReference type="InterPro" id="IPR045279">
    <property type="entry name" value="ARR-like"/>
</dbReference>
<keyword evidence="2" id="KW-0902">Two-component regulatory system</keyword>
<evidence type="ECO:0008006" key="13">
    <source>
        <dbReference type="Google" id="ProtNLM"/>
    </source>
</evidence>
<accession>A0A830H7R8</accession>
<dbReference type="InterPro" id="IPR009057">
    <property type="entry name" value="Homeodomain-like_sf"/>
</dbReference>
<dbReference type="PROSITE" id="PS51294">
    <property type="entry name" value="HTH_MYB"/>
    <property type="match status" value="1"/>
</dbReference>
<dbReference type="GO" id="GO:0003677">
    <property type="term" value="F:DNA binding"/>
    <property type="evidence" value="ECO:0007669"/>
    <property type="project" value="InterPro"/>
</dbReference>
<dbReference type="InterPro" id="IPR006447">
    <property type="entry name" value="Myb_dom_plants"/>
</dbReference>
<evidence type="ECO:0000256" key="4">
    <source>
        <dbReference type="ARBA" id="ARBA00023159"/>
    </source>
</evidence>
<dbReference type="Gene3D" id="1.10.10.60">
    <property type="entry name" value="Homeodomain-like"/>
    <property type="match status" value="1"/>
</dbReference>
<feature type="region of interest" description="Disordered" evidence="8">
    <location>
        <begin position="1"/>
        <end position="22"/>
    </location>
</feature>
<feature type="domain" description="HTH myb-type" evidence="10">
    <location>
        <begin position="266"/>
        <end position="325"/>
    </location>
</feature>
<keyword evidence="12" id="KW-1185">Reference proteome</keyword>
<evidence type="ECO:0000256" key="3">
    <source>
        <dbReference type="ARBA" id="ARBA00023015"/>
    </source>
</evidence>
<dbReference type="Pfam" id="PF00072">
    <property type="entry name" value="Response_reg"/>
    <property type="match status" value="1"/>
</dbReference>
<feature type="modified residue" description="4-aspartylphosphate" evidence="7">
    <location>
        <position position="151"/>
    </location>
</feature>
<evidence type="ECO:0000259" key="10">
    <source>
        <dbReference type="PROSITE" id="PS51294"/>
    </source>
</evidence>
<evidence type="ECO:0000313" key="11">
    <source>
        <dbReference type="EMBL" id="GHP01589.1"/>
    </source>
</evidence>
<dbReference type="InterPro" id="IPR011006">
    <property type="entry name" value="CheY-like_superfamily"/>
</dbReference>
<dbReference type="FunFam" id="1.10.10.60:FF:000007">
    <property type="entry name" value="Two-component response regulator"/>
    <property type="match status" value="1"/>
</dbReference>
<protein>
    <recommendedName>
        <fullName evidence="13">Two-component response regulator</fullName>
    </recommendedName>
</protein>
<evidence type="ECO:0000256" key="7">
    <source>
        <dbReference type="PROSITE-ProRule" id="PRU00169"/>
    </source>
</evidence>
<dbReference type="PROSITE" id="PS50110">
    <property type="entry name" value="RESPONSE_REGULATORY"/>
    <property type="match status" value="1"/>
</dbReference>
<dbReference type="Gene3D" id="3.40.50.2300">
    <property type="match status" value="1"/>
</dbReference>
<dbReference type="SUPFAM" id="SSF52172">
    <property type="entry name" value="CheY-like"/>
    <property type="match status" value="1"/>
</dbReference>
<keyword evidence="1 7" id="KW-0597">Phosphoprotein</keyword>
<keyword evidence="4" id="KW-0010">Activator</keyword>